<evidence type="ECO:0000313" key="1">
    <source>
        <dbReference type="EMBL" id="QQV74866.1"/>
    </source>
</evidence>
<organism evidence="1 2">
    <name type="scientific">Rickettsia tillamookensis</name>
    <dbReference type="NCBI Taxonomy" id="2761623"/>
    <lineage>
        <taxon>Bacteria</taxon>
        <taxon>Pseudomonadati</taxon>
        <taxon>Pseudomonadota</taxon>
        <taxon>Alphaproteobacteria</taxon>
        <taxon>Rickettsiales</taxon>
        <taxon>Rickettsiaceae</taxon>
        <taxon>Rickettsieae</taxon>
        <taxon>Rickettsia</taxon>
        <taxon>spotted fever group</taxon>
    </lineage>
</organism>
<reference evidence="1 2" key="1">
    <citation type="journal article" date="2021" name="Int. J. Syst. Evol. Microbiol.">
        <title>Characterization of a novel transitional group Rickettsia species (Rickettsia tillamookensis sp. nov.) from the western black-legged tick, Ixodes pacificus.</title>
        <authorList>
            <person name="Gauthier D.T."/>
            <person name="Karpathy S.E."/>
            <person name="Grizzard S.L."/>
            <person name="Batra D."/>
            <person name="Rowe L.A."/>
            <person name="Paddock C.D."/>
        </authorList>
    </citation>
    <scope>NUCLEOTIDE SEQUENCE [LARGE SCALE GENOMIC DNA]</scope>
    <source>
        <strain evidence="1 2">Tillamook 23</strain>
    </source>
</reference>
<dbReference type="Proteomes" id="UP000595296">
    <property type="component" value="Chromosome"/>
</dbReference>
<dbReference type="EMBL" id="CP060138">
    <property type="protein sequence ID" value="QQV74866.1"/>
    <property type="molecule type" value="Genomic_DNA"/>
</dbReference>
<sequence>MRKKSRILKNFLATASILGLSLTIPVNEIYAAAVSQMVGDVNLNDANTNFNPPFVDGNTIEVINSGNITVSNSGTYNIGAIRADQEVTTMSVGSRSTDLAINLTIGSMSGVVKSLNITRFNNATNINITLNGSAGVGDIPSVNDYSALQQVSFTQMGGGASANSINLNINAPVTLNSTFYTSASSETINVNDEVIITQPTKASGAGNMNFNIAGDKSLTLSAPNSIQDGTGAGRVRFNFTGANSVLNIDGTNTTIRGAITNGANGTLNVNAGVTTATDSTVTTIQKTNIADNTSFNIDSVNSNMNLLNNGTSIAFKGASSELDLINTSNTDKQFTLYSNLNPSDAEDEYGIVRVEATTNNLTIANNGGPYTIGQDNTHRLKEFEVKGAGNIVIDNTIFTKQFNMNSTGQVTLNQVLDLGAGGNIAFGTDGTLVLNRGIIGDVDFNDSAGTLVMASNFGTGSKFSNAANATVQIFSSLISLRDSSAGNIGNIIIGNDNGGATLQANGGINFTGNMRFGNKGGTLLITNSQVSFSGKIINGEQGRLDINANFTALDSTIATIQETNIADNVAFNIDAKNGNVDLLNNGAKIIFEGAGSKLNLINTGNTDKQFTLYSNLNPSDAEDEYGIVRVEATTNNLTIANNGGPYTIGQDNTHRLKEFEVKGAGNIVIDNTIFTKRFNINSTGQVTLNQVLDLGVEGEVLYNQPGTLNVSGDNPIIGKVNFQNVDDILKVSIGSNQVFAANIDNINNADNNGSVIISQGGNNIAQPSIINSAIGMTNPIKELIINNANEYSLNIVLNGEVKASKIQVNRTSGSNPNMRLTINNDVTADIEGVSNGSNNFVLTINQGKTVTGAIDSINTASTTINLRGSVTGPITNATTINFDGTGDTKLGSTANTTDFIVANAKAKVTADGRMTGNLSYNAAGTVAATKGITGDINFKGNDGVFNLGDGSTIDGAVTSTGSVAGSLYFIGDGEVTGGVEAKKVVFNGIDNIEGAANAEIFTVANVNTKADITGKMVGNIEYTAAGALLANGGLTGNVNFNNRGGTFYLGEGAKIIGSVTSTGGVAGTLSFIGDGEVTGDIGTDDENKPDIIEISGDNTKQVKLRGNVLVNDLVFVQGVDSSGKVNIESGLVARRVVFNNENADGGTLVINAPSAVNAIVNPNNGMIVLNADFTISDPSAGDIREIKIADNIKYTIDAKSGNVDLLNNGAKIIFEGAGSELNLINTGNTDKQFTLYSNLNPSDAEDEYGIVRVEATTNNLNIANNGGPYTIGQDNTHRLKEFEVKGAGNIVIDNTIFTKRFNMNNTGQVTLNQVLDLGVGGGVLFAADGKLTANNGISGSVTTATNDTGTLTIGGGNVTGAIGTSGGNKLKQVLFNGASNVTTIDATIVKISNVAANVTAAGQISGAVNYTADGKLTANNGISGSVTTAINDTGTLTIGAGNVTGTIGTNGKSLKLVNIGANPITFSSHVFAPVALTDQNSQLTLADGIVVTGSVTTKNNTRGVLSLGVGSSITNGIGANNFNLERVELRAGVSSLGGNIYAGAVKLMTDTSVLTLEDNAKVYGSVTTKTDTKGILVLGRNSSVAGIGANGFALERVEIGVGASSLRGNIYAGAVKLMADDSALTLEDNATIHGSVTTKTNEKGILIFSRNGSVTDNIGENGAALEKVIFKGVDTIEGEAYAKTFTIANANANVTVKGLMTGDVNYEADGTLASEGIIGDIDFKGTNGIFSINDGRAIDGAVLSTGGVGGILNFKGNANVTQNVGADEENSPAIINLQGDDTTNVSLANDVFVGGVNFTNSGKLQLSKSLSAKNVDFGAKGGTLEFNGNDKYIFNAVIANGQTGILNVLTKLTATDASVGTLKTINIGNANAGQSFLIAVNNANLALLTSPNSSINFSNANSQLTLTAPIDQTVTFANNLKGGGIVTLNGNGHNLVVDGIKGVTLGSKGNELAELNIKGDVTITNNLDIHNINKLNIQKGAYFTDQSLTSAKVAEINIGQLIDKTSYAATYALDAVNGDFELNTGGMKFIHEDSALDLKNSSNANDHTINLTGPLDSGHDKFGIIKLTIGDKNLTIINNGNVNNTLGVKGHRLKELDFVSTGNGTINLQTEIYVEI</sequence>
<name>A0A9E6MHF3_9RICK</name>
<evidence type="ECO:0000313" key="2">
    <source>
        <dbReference type="Proteomes" id="UP000595296"/>
    </source>
</evidence>
<gene>
    <name evidence="1" type="ORF">H6P87_00408</name>
</gene>
<proteinExistence type="predicted"/>
<accession>A0A9E6MHF3</accession>
<keyword evidence="2" id="KW-1185">Reference proteome</keyword>
<protein>
    <submittedName>
        <fullName evidence="1">Uncharacterized protein</fullName>
    </submittedName>
</protein>
<dbReference type="RefSeq" id="WP_202069840.1">
    <property type="nucleotide sequence ID" value="NZ_CP060138.2"/>
</dbReference>